<evidence type="ECO:0000313" key="1">
    <source>
        <dbReference type="EMBL" id="THJ47165.1"/>
    </source>
</evidence>
<organism evidence="1 2">
    <name type="scientific">Aeromonas veronii</name>
    <dbReference type="NCBI Taxonomy" id="654"/>
    <lineage>
        <taxon>Bacteria</taxon>
        <taxon>Pseudomonadati</taxon>
        <taxon>Pseudomonadota</taxon>
        <taxon>Gammaproteobacteria</taxon>
        <taxon>Aeromonadales</taxon>
        <taxon>Aeromonadaceae</taxon>
        <taxon>Aeromonas</taxon>
    </lineage>
</organism>
<dbReference type="EMBL" id="SSUX01000002">
    <property type="protein sequence ID" value="THJ47165.1"/>
    <property type="molecule type" value="Genomic_DNA"/>
</dbReference>
<comment type="caution">
    <text evidence="1">The sequence shown here is derived from an EMBL/GenBank/DDBJ whole genome shotgun (WGS) entry which is preliminary data.</text>
</comment>
<protein>
    <submittedName>
        <fullName evidence="1">DGQHR domain-containing protein</fullName>
    </submittedName>
</protein>
<sequence>MNAKVETTLYANITDLFEILKDFNKAKVRLTGRGATKDVMGWSRTASEHVCFGSVTGRTTEQSLRMHLSNLLNEDIDHLKQEVAQKGYDAVLSTVKANLLVFKGQAKHTALGQLDELQSKSFMEAVGALPQPTEGVSEANAPKEAEAKGDEWVFNVPALRGLQGGRAYYAVTMPYRVLARLLQIQTGFAAIERAQREVNKSRVTDLVDYMGQAGYALPALTGCVEGKAEFTGDHMGTLAIDMGAKILLADGQHRASAIVNKVEADAALAGESVIIQLYTGLTLDERQQLFSDLNSKAVKPNASINNLYNHRKDGSQVARAVANAVFPGLIDFERTTCGGRSEYLYPFKTLIDANNVLMNKRDGEAWQEEEKVDALKIWALIMKRVPVTTAAGSGDNVAKLREGSVLGTAVGLMVLVWVAKVLMEQEGLNGLTHLRKADWDKGWFGWQGNVMSGAKMIKNGSSIKDGARAVLSLLDMPVTGVSGN</sequence>
<reference evidence="1 2" key="1">
    <citation type="submission" date="2019-04" db="EMBL/GenBank/DDBJ databases">
        <title>Comparative genomics of Aeromonas veronii strains pathogenic to fish.</title>
        <authorList>
            <person name="Cascarano M.C."/>
            <person name="Smyrli M."/>
            <person name="Katharios P."/>
        </authorList>
    </citation>
    <scope>NUCLEOTIDE SEQUENCE [LARGE SCALE GENOMIC DNA]</scope>
    <source>
        <strain evidence="1 2">XU1</strain>
    </source>
</reference>
<dbReference type="InterPro" id="IPR017601">
    <property type="entry name" value="DGQHR-contain_dom"/>
</dbReference>
<dbReference type="InterPro" id="IPR017642">
    <property type="entry name" value="DNA_S_mod_DndB"/>
</dbReference>
<name>A0A4S5CR30_AERVE</name>
<dbReference type="Proteomes" id="UP000309618">
    <property type="component" value="Unassembled WGS sequence"/>
</dbReference>
<dbReference type="AlphaFoldDB" id="A0A4S5CR30"/>
<evidence type="ECO:0000313" key="2">
    <source>
        <dbReference type="Proteomes" id="UP000309618"/>
    </source>
</evidence>
<gene>
    <name evidence="1" type="ORF">E8Q35_04495</name>
</gene>
<dbReference type="Pfam" id="PF14072">
    <property type="entry name" value="DndB"/>
    <property type="match status" value="1"/>
</dbReference>
<dbReference type="NCBIfam" id="TIGR03187">
    <property type="entry name" value="DGQHR"/>
    <property type="match status" value="1"/>
</dbReference>
<accession>A0A4S5CR30</accession>
<proteinExistence type="predicted"/>
<dbReference type="CDD" id="cd16412">
    <property type="entry name" value="dndB"/>
    <property type="match status" value="1"/>
</dbReference>
<dbReference type="RefSeq" id="WP_136501380.1">
    <property type="nucleotide sequence ID" value="NZ_SSUX01000002.1"/>
</dbReference>